<sequence>MDLRARENVVEYVVSKDIDTIVHTATCIDKEAVSNLIIGLEKRRQATGKESHYVHTSGLSAFDEVTGWPFGPTKDSDAVYEMEKQTEDAYIVRHVDTYVIDQCEAAGVKGYLVFPPTIHGRGSGAWNQLSPQMPAIVRASIEFKKVHKFAEERDVPSILDGKDIPSGRDGYYFIESYTLSWWDILGGLAQVLYARGLVSTPATEVWPSDEMVAQAMDVPVKFAYSIWNPGNLKIICDRKNILGWEPAWSKEKFLGTLNSEVDDFLELGMPKSSLLSSLKPGHNNGK</sequence>
<evidence type="ECO:0000313" key="2">
    <source>
        <dbReference type="Proteomes" id="UP001150941"/>
    </source>
</evidence>
<dbReference type="RefSeq" id="XP_058334987.1">
    <property type="nucleotide sequence ID" value="XM_058471846.1"/>
</dbReference>
<dbReference type="Proteomes" id="UP001150941">
    <property type="component" value="Unassembled WGS sequence"/>
</dbReference>
<dbReference type="GeneID" id="83199149"/>
<dbReference type="GO" id="GO:0004029">
    <property type="term" value="F:aldehyde dehydrogenase (NAD+) activity"/>
    <property type="evidence" value="ECO:0007669"/>
    <property type="project" value="TreeGrafter"/>
</dbReference>
<dbReference type="SUPFAM" id="SSF51735">
    <property type="entry name" value="NAD(P)-binding Rossmann-fold domains"/>
    <property type="match status" value="1"/>
</dbReference>
<protein>
    <recommendedName>
        <fullName evidence="3">NAD-dependent epimerase/dehydratase domain-containing protein</fullName>
    </recommendedName>
</protein>
<keyword evidence="2" id="KW-1185">Reference proteome</keyword>
<dbReference type="InterPro" id="IPR051783">
    <property type="entry name" value="NAD(P)-dependent_oxidoreduct"/>
</dbReference>
<dbReference type="AlphaFoldDB" id="A0A9W9TXM7"/>
<proteinExistence type="predicted"/>
<dbReference type="InterPro" id="IPR036291">
    <property type="entry name" value="NAD(P)-bd_dom_sf"/>
</dbReference>
<organism evidence="1 2">
    <name type="scientific">Penicillium chermesinum</name>
    <dbReference type="NCBI Taxonomy" id="63820"/>
    <lineage>
        <taxon>Eukaryota</taxon>
        <taxon>Fungi</taxon>
        <taxon>Dikarya</taxon>
        <taxon>Ascomycota</taxon>
        <taxon>Pezizomycotina</taxon>
        <taxon>Eurotiomycetes</taxon>
        <taxon>Eurotiomycetidae</taxon>
        <taxon>Eurotiales</taxon>
        <taxon>Aspergillaceae</taxon>
        <taxon>Penicillium</taxon>
    </lineage>
</organism>
<dbReference type="PANTHER" id="PTHR48079">
    <property type="entry name" value="PROTEIN YEEZ"/>
    <property type="match status" value="1"/>
</dbReference>
<dbReference type="EMBL" id="JAPQKS010000002">
    <property type="protein sequence ID" value="KAJ5247566.1"/>
    <property type="molecule type" value="Genomic_DNA"/>
</dbReference>
<evidence type="ECO:0000313" key="1">
    <source>
        <dbReference type="EMBL" id="KAJ5247566.1"/>
    </source>
</evidence>
<dbReference type="GO" id="GO:0005737">
    <property type="term" value="C:cytoplasm"/>
    <property type="evidence" value="ECO:0007669"/>
    <property type="project" value="TreeGrafter"/>
</dbReference>
<dbReference type="OrthoDB" id="10262413at2759"/>
<accession>A0A9W9TXM7</accession>
<name>A0A9W9TXM7_9EURO</name>
<evidence type="ECO:0008006" key="3">
    <source>
        <dbReference type="Google" id="ProtNLM"/>
    </source>
</evidence>
<dbReference type="PANTHER" id="PTHR48079:SF6">
    <property type="entry name" value="NAD(P)-BINDING DOMAIN-CONTAINING PROTEIN-RELATED"/>
    <property type="match status" value="1"/>
</dbReference>
<reference evidence="1" key="1">
    <citation type="submission" date="2022-11" db="EMBL/GenBank/DDBJ databases">
        <authorList>
            <person name="Petersen C."/>
        </authorList>
    </citation>
    <scope>NUCLEOTIDE SEQUENCE</scope>
    <source>
        <strain evidence="1">IBT 19713</strain>
    </source>
</reference>
<comment type="caution">
    <text evidence="1">The sequence shown here is derived from an EMBL/GenBank/DDBJ whole genome shotgun (WGS) entry which is preliminary data.</text>
</comment>
<reference evidence="1" key="2">
    <citation type="journal article" date="2023" name="IMA Fungus">
        <title>Comparative genomic study of the Penicillium genus elucidates a diverse pangenome and 15 lateral gene transfer events.</title>
        <authorList>
            <person name="Petersen C."/>
            <person name="Sorensen T."/>
            <person name="Nielsen M.R."/>
            <person name="Sondergaard T.E."/>
            <person name="Sorensen J.L."/>
            <person name="Fitzpatrick D.A."/>
            <person name="Frisvad J.C."/>
            <person name="Nielsen K.L."/>
        </authorList>
    </citation>
    <scope>NUCLEOTIDE SEQUENCE</scope>
    <source>
        <strain evidence="1">IBT 19713</strain>
    </source>
</reference>
<gene>
    <name evidence="1" type="ORF">N7468_002549</name>
</gene>